<dbReference type="AlphaFoldDB" id="A0A8H6XRW5"/>
<name>A0A8H6XRW5_9AGAR</name>
<keyword evidence="3" id="KW-1185">Reference proteome</keyword>
<evidence type="ECO:0000256" key="1">
    <source>
        <dbReference type="SAM" id="MobiDB-lite"/>
    </source>
</evidence>
<proteinExistence type="predicted"/>
<evidence type="ECO:0000313" key="3">
    <source>
        <dbReference type="Proteomes" id="UP000623467"/>
    </source>
</evidence>
<sequence>MSSRRTAPENSHQSMLDSSTLTHTDNHQSSSSHVPSQTVPPPARRAGWSAPATADTGHGADHPTNHPSWTQDASSAPPTVSNTRKRHRGSRRNDLSSQSAVSDTVNLSEEGNERTETRRDVDTESANPAREADDNPTSRNQSTASTGFKDGKNPADAATGRATLAITLKATAAPTRVWISPKFPWPAGEAVMDAEEARMVPTLEQDLTLGALGQTTLAMTLKATGTLPTRV</sequence>
<protein>
    <submittedName>
        <fullName evidence="2">Uncharacterized protein</fullName>
    </submittedName>
</protein>
<evidence type="ECO:0000313" key="2">
    <source>
        <dbReference type="EMBL" id="KAF7346082.1"/>
    </source>
</evidence>
<gene>
    <name evidence="2" type="ORF">MSAN_01834300</name>
</gene>
<dbReference type="Proteomes" id="UP000623467">
    <property type="component" value="Unassembled WGS sequence"/>
</dbReference>
<feature type="compositionally biased region" description="Polar residues" evidence="1">
    <location>
        <begin position="1"/>
        <end position="37"/>
    </location>
</feature>
<feature type="region of interest" description="Disordered" evidence="1">
    <location>
        <begin position="1"/>
        <end position="156"/>
    </location>
</feature>
<feature type="compositionally biased region" description="Polar residues" evidence="1">
    <location>
        <begin position="135"/>
        <end position="146"/>
    </location>
</feature>
<reference evidence="2" key="1">
    <citation type="submission" date="2020-05" db="EMBL/GenBank/DDBJ databases">
        <title>Mycena genomes resolve the evolution of fungal bioluminescence.</title>
        <authorList>
            <person name="Tsai I.J."/>
        </authorList>
    </citation>
    <scope>NUCLEOTIDE SEQUENCE</scope>
    <source>
        <strain evidence="2">160909Yilan</strain>
    </source>
</reference>
<feature type="compositionally biased region" description="Polar residues" evidence="1">
    <location>
        <begin position="95"/>
        <end position="109"/>
    </location>
</feature>
<accession>A0A8H6XRW5</accession>
<feature type="compositionally biased region" description="Polar residues" evidence="1">
    <location>
        <begin position="65"/>
        <end position="82"/>
    </location>
</feature>
<feature type="compositionally biased region" description="Basic and acidic residues" evidence="1">
    <location>
        <begin position="111"/>
        <end position="122"/>
    </location>
</feature>
<comment type="caution">
    <text evidence="2">The sequence shown here is derived from an EMBL/GenBank/DDBJ whole genome shotgun (WGS) entry which is preliminary data.</text>
</comment>
<dbReference type="EMBL" id="JACAZH010000019">
    <property type="protein sequence ID" value="KAF7346082.1"/>
    <property type="molecule type" value="Genomic_DNA"/>
</dbReference>
<organism evidence="2 3">
    <name type="scientific">Mycena sanguinolenta</name>
    <dbReference type="NCBI Taxonomy" id="230812"/>
    <lineage>
        <taxon>Eukaryota</taxon>
        <taxon>Fungi</taxon>
        <taxon>Dikarya</taxon>
        <taxon>Basidiomycota</taxon>
        <taxon>Agaricomycotina</taxon>
        <taxon>Agaricomycetes</taxon>
        <taxon>Agaricomycetidae</taxon>
        <taxon>Agaricales</taxon>
        <taxon>Marasmiineae</taxon>
        <taxon>Mycenaceae</taxon>
        <taxon>Mycena</taxon>
    </lineage>
</organism>